<name>A0ABS8NJW7_9BACT</name>
<reference evidence="1" key="1">
    <citation type="submission" date="2021-11" db="EMBL/GenBank/DDBJ databases">
        <title>Genome sequence.</title>
        <authorList>
            <person name="Sun Q."/>
        </authorList>
    </citation>
    <scope>NUCLEOTIDE SEQUENCE</scope>
    <source>
        <strain evidence="1">JC740</strain>
    </source>
</reference>
<evidence type="ECO:0000313" key="2">
    <source>
        <dbReference type="Proteomes" id="UP001430306"/>
    </source>
</evidence>
<accession>A0ABS8NJW7</accession>
<evidence type="ECO:0008006" key="3">
    <source>
        <dbReference type="Google" id="ProtNLM"/>
    </source>
</evidence>
<organism evidence="1 2">
    <name type="scientific">Rhodopirellula halodulae</name>
    <dbReference type="NCBI Taxonomy" id="2894198"/>
    <lineage>
        <taxon>Bacteria</taxon>
        <taxon>Pseudomonadati</taxon>
        <taxon>Planctomycetota</taxon>
        <taxon>Planctomycetia</taxon>
        <taxon>Pirellulales</taxon>
        <taxon>Pirellulaceae</taxon>
        <taxon>Rhodopirellula</taxon>
    </lineage>
</organism>
<keyword evidence="2" id="KW-1185">Reference proteome</keyword>
<sequence>MFSLASFTVGFVGCRSKQTDDGLVPVRGVVTVDGEPAVGVVIELHPESDGPALSKGVTSDGGMFEISTHRQGDGVVPGVYDVTFVWSEFNVVSRSQEGDRLNGRYATKKATSIQWNVPDQSLFDAGTIELTTTD</sequence>
<dbReference type="Proteomes" id="UP001430306">
    <property type="component" value="Unassembled WGS sequence"/>
</dbReference>
<comment type="caution">
    <text evidence="1">The sequence shown here is derived from an EMBL/GenBank/DDBJ whole genome shotgun (WGS) entry which is preliminary data.</text>
</comment>
<protein>
    <recommendedName>
        <fullName evidence="3">Carboxypeptidase regulatory-like domain-containing protein</fullName>
    </recommendedName>
</protein>
<dbReference type="EMBL" id="JAJKFW010000025">
    <property type="protein sequence ID" value="MCC9643855.1"/>
    <property type="molecule type" value="Genomic_DNA"/>
</dbReference>
<gene>
    <name evidence="1" type="ORF">LOC71_16335</name>
</gene>
<proteinExistence type="predicted"/>
<evidence type="ECO:0000313" key="1">
    <source>
        <dbReference type="EMBL" id="MCC9643855.1"/>
    </source>
</evidence>